<comment type="catalytic activity">
    <reaction evidence="7">
        <text>dITP + H2O = dIMP + diphosphate + H(+)</text>
        <dbReference type="Rhea" id="RHEA:28342"/>
        <dbReference type="ChEBI" id="CHEBI:15377"/>
        <dbReference type="ChEBI" id="CHEBI:15378"/>
        <dbReference type="ChEBI" id="CHEBI:33019"/>
        <dbReference type="ChEBI" id="CHEBI:61194"/>
        <dbReference type="ChEBI" id="CHEBI:61382"/>
        <dbReference type="EC" id="3.6.1.66"/>
    </reaction>
</comment>
<comment type="subunit">
    <text evidence="7">Homodimer.</text>
</comment>
<reference evidence="9 10" key="1">
    <citation type="submission" date="2022-01" db="EMBL/GenBank/DDBJ databases">
        <title>Paraglaciecola sp. G1-23.</title>
        <authorList>
            <person name="Jin M.S."/>
            <person name="Han D.M."/>
            <person name="Kim H.M."/>
            <person name="Jeon C.O."/>
        </authorList>
    </citation>
    <scope>NUCLEOTIDE SEQUENCE [LARGE SCALE GENOMIC DNA]</scope>
    <source>
        <strain evidence="9 10">G1-23</strain>
    </source>
</reference>
<feature type="binding site" evidence="7">
    <location>
        <position position="188"/>
    </location>
    <ligand>
        <name>substrate</name>
    </ligand>
</feature>
<dbReference type="InterPro" id="IPR002637">
    <property type="entry name" value="RdgB/HAM1"/>
</dbReference>
<evidence type="ECO:0000313" key="9">
    <source>
        <dbReference type="EMBL" id="MCF2948258.1"/>
    </source>
</evidence>
<evidence type="ECO:0000256" key="5">
    <source>
        <dbReference type="ARBA" id="ARBA00022842"/>
    </source>
</evidence>
<name>A0ABS9D5P4_9ALTE</name>
<protein>
    <recommendedName>
        <fullName evidence="7">dITP/XTP pyrophosphatase</fullName>
        <ecNumber evidence="7">3.6.1.66</ecNumber>
    </recommendedName>
    <alternativeName>
        <fullName evidence="7">Non-canonical purine NTP pyrophosphatase</fullName>
    </alternativeName>
    <alternativeName>
        <fullName evidence="7">Non-standard purine NTP pyrophosphatase</fullName>
    </alternativeName>
    <alternativeName>
        <fullName evidence="7">Nucleoside-triphosphate diphosphatase</fullName>
    </alternativeName>
    <alternativeName>
        <fullName evidence="7">Nucleoside-triphosphate pyrophosphatase</fullName>
        <shortName evidence="7">NTPase</shortName>
    </alternativeName>
</protein>
<feature type="binding site" evidence="7">
    <location>
        <begin position="193"/>
        <end position="194"/>
    </location>
    <ligand>
        <name>substrate</name>
    </ligand>
</feature>
<dbReference type="CDD" id="cd00515">
    <property type="entry name" value="HAM1"/>
    <property type="match status" value="1"/>
</dbReference>
<dbReference type="InterPro" id="IPR020922">
    <property type="entry name" value="dITP/XTP_pyrophosphatase"/>
</dbReference>
<comment type="cofactor">
    <cofactor evidence="7">
        <name>Mg(2+)</name>
        <dbReference type="ChEBI" id="CHEBI:18420"/>
    </cofactor>
    <text evidence="7">Binds 1 Mg(2+) ion per subunit.</text>
</comment>
<dbReference type="RefSeq" id="WP_235311942.1">
    <property type="nucleotide sequence ID" value="NZ_JAKGAS010000004.1"/>
</dbReference>
<evidence type="ECO:0000256" key="4">
    <source>
        <dbReference type="ARBA" id="ARBA00022801"/>
    </source>
</evidence>
<evidence type="ECO:0000256" key="1">
    <source>
        <dbReference type="ARBA" id="ARBA00008023"/>
    </source>
</evidence>
<dbReference type="SUPFAM" id="SSF52972">
    <property type="entry name" value="ITPase-like"/>
    <property type="match status" value="1"/>
</dbReference>
<evidence type="ECO:0000256" key="3">
    <source>
        <dbReference type="ARBA" id="ARBA00022741"/>
    </source>
</evidence>
<keyword evidence="10" id="KW-1185">Reference proteome</keyword>
<evidence type="ECO:0000256" key="7">
    <source>
        <dbReference type="HAMAP-Rule" id="MF_01405"/>
    </source>
</evidence>
<organism evidence="9 10">
    <name type="scientific">Paraglaciecola algarum</name>
    <dbReference type="NCBI Taxonomy" id="3050085"/>
    <lineage>
        <taxon>Bacteria</taxon>
        <taxon>Pseudomonadati</taxon>
        <taxon>Pseudomonadota</taxon>
        <taxon>Gammaproteobacteria</taxon>
        <taxon>Alteromonadales</taxon>
        <taxon>Alteromonadaceae</taxon>
        <taxon>Paraglaciecola</taxon>
    </lineage>
</organism>
<evidence type="ECO:0000313" key="10">
    <source>
        <dbReference type="Proteomes" id="UP001521137"/>
    </source>
</evidence>
<sequence>MAVTENLEKVVLATGNQGKVKELGAMLSDLGIQVIAQSEFAVSEVAETGTTFVENAIIKARHASLATGLPAIADDSGLAVDALGGAPGVYSARYSEDTTIDDKATDQTNIDKLLVEMADVPVNKRQARFLCVLVFMRHADDPTPIICQGEWQGEISTKQFGENGFGYDPVFWVADKNCSSAQLSREQKNALSHRGQALMQLKVKLKAQIADQLQNISG</sequence>
<dbReference type="EC" id="3.6.1.66" evidence="7"/>
<dbReference type="Pfam" id="PF01725">
    <property type="entry name" value="Ham1p_like"/>
    <property type="match status" value="1"/>
</dbReference>
<dbReference type="HAMAP" id="MF_01405">
    <property type="entry name" value="Non_canon_purine_NTPase"/>
    <property type="match status" value="1"/>
</dbReference>
<feature type="binding site" evidence="7">
    <location>
        <begin position="165"/>
        <end position="168"/>
    </location>
    <ligand>
        <name>substrate</name>
    </ligand>
</feature>
<keyword evidence="2 7" id="KW-0479">Metal-binding</keyword>
<dbReference type="InterPro" id="IPR029001">
    <property type="entry name" value="ITPase-like_fam"/>
</dbReference>
<keyword evidence="3 7" id="KW-0547">Nucleotide-binding</keyword>
<evidence type="ECO:0000256" key="8">
    <source>
        <dbReference type="RuleBase" id="RU003781"/>
    </source>
</evidence>
<feature type="active site" description="Proton acceptor" evidence="7">
    <location>
        <position position="75"/>
    </location>
</feature>
<accession>A0ABS9D5P4</accession>
<comment type="caution">
    <text evidence="7">Lacks conserved residue(s) required for the propagation of feature annotation.</text>
</comment>
<dbReference type="PANTHER" id="PTHR11067">
    <property type="entry name" value="INOSINE TRIPHOSPHATE PYROPHOSPHATASE/HAM1 PROTEIN"/>
    <property type="match status" value="1"/>
</dbReference>
<feature type="binding site" evidence="7">
    <location>
        <position position="76"/>
    </location>
    <ligand>
        <name>substrate</name>
    </ligand>
</feature>
<comment type="similarity">
    <text evidence="1 7 8">Belongs to the HAM1 NTPase family.</text>
</comment>
<evidence type="ECO:0000256" key="6">
    <source>
        <dbReference type="ARBA" id="ARBA00023080"/>
    </source>
</evidence>
<feature type="binding site" evidence="7">
    <location>
        <position position="75"/>
    </location>
    <ligand>
        <name>Mg(2+)</name>
        <dbReference type="ChEBI" id="CHEBI:18420"/>
    </ligand>
</feature>
<gene>
    <name evidence="9" type="primary">rdgB</name>
    <name evidence="9" type="ORF">L0668_09090</name>
</gene>
<feature type="binding site" evidence="7">
    <location>
        <begin position="14"/>
        <end position="19"/>
    </location>
    <ligand>
        <name>substrate</name>
    </ligand>
</feature>
<dbReference type="EMBL" id="JAKGAS010000004">
    <property type="protein sequence ID" value="MCF2948258.1"/>
    <property type="molecule type" value="Genomic_DNA"/>
</dbReference>
<dbReference type="PANTHER" id="PTHR11067:SF9">
    <property type="entry name" value="INOSINE TRIPHOSPHATE PYROPHOSPHATASE"/>
    <property type="match status" value="1"/>
</dbReference>
<comment type="catalytic activity">
    <reaction evidence="7">
        <text>XTP + H2O = XMP + diphosphate + H(+)</text>
        <dbReference type="Rhea" id="RHEA:28610"/>
        <dbReference type="ChEBI" id="CHEBI:15377"/>
        <dbReference type="ChEBI" id="CHEBI:15378"/>
        <dbReference type="ChEBI" id="CHEBI:33019"/>
        <dbReference type="ChEBI" id="CHEBI:57464"/>
        <dbReference type="ChEBI" id="CHEBI:61314"/>
        <dbReference type="EC" id="3.6.1.66"/>
    </reaction>
</comment>
<dbReference type="Gene3D" id="3.90.950.10">
    <property type="match status" value="1"/>
</dbReference>
<comment type="catalytic activity">
    <reaction evidence="7">
        <text>ITP + H2O = IMP + diphosphate + H(+)</text>
        <dbReference type="Rhea" id="RHEA:29399"/>
        <dbReference type="ChEBI" id="CHEBI:15377"/>
        <dbReference type="ChEBI" id="CHEBI:15378"/>
        <dbReference type="ChEBI" id="CHEBI:33019"/>
        <dbReference type="ChEBI" id="CHEBI:58053"/>
        <dbReference type="ChEBI" id="CHEBI:61402"/>
        <dbReference type="EC" id="3.6.1.66"/>
    </reaction>
</comment>
<dbReference type="NCBIfam" id="TIGR00042">
    <property type="entry name" value="RdgB/HAM1 family non-canonical purine NTP pyrophosphatase"/>
    <property type="match status" value="1"/>
</dbReference>
<dbReference type="Proteomes" id="UP001521137">
    <property type="component" value="Unassembled WGS sequence"/>
</dbReference>
<comment type="function">
    <text evidence="7">Pyrophosphatase that catalyzes the hydrolysis of nucleoside triphosphates to their monophosphate derivatives, with a high preference for the non-canonical purine nucleotides XTP (xanthosine triphosphate), dITP (deoxyinosine triphosphate) and ITP. Seems to function as a house-cleaning enzyme that removes non-canonical purine nucleotides from the nucleotide pool, thus preventing their incorporation into DNA/RNA and avoiding chromosomal lesions.</text>
</comment>
<keyword evidence="4 7" id="KW-0378">Hydrolase</keyword>
<proteinExistence type="inferred from homology"/>
<comment type="caution">
    <text evidence="9">The sequence shown here is derived from an EMBL/GenBank/DDBJ whole genome shotgun (WGS) entry which is preliminary data.</text>
</comment>
<keyword evidence="5 7" id="KW-0460">Magnesium</keyword>
<evidence type="ECO:0000256" key="2">
    <source>
        <dbReference type="ARBA" id="ARBA00022723"/>
    </source>
</evidence>
<keyword evidence="6 7" id="KW-0546">Nucleotide metabolism</keyword>